<dbReference type="AlphaFoldDB" id="A0A9N7TN11"/>
<feature type="compositionally biased region" description="Pro residues" evidence="1">
    <location>
        <begin position="39"/>
        <end position="48"/>
    </location>
</feature>
<keyword evidence="3" id="KW-1185">Reference proteome</keyword>
<sequence>MQKSQTAMKNQIKRVPAPGPGLHSLEQSLLSSPEWPTVSPSPWPPRAPPTSRRGNDPLNCVGASRDLLSIIPPPGAHHPGLLRRRKVPPRPRSLVPSLVQCRRFFRVF</sequence>
<evidence type="ECO:0000313" key="2">
    <source>
        <dbReference type="EMBL" id="CAB1415960.1"/>
    </source>
</evidence>
<evidence type="ECO:0000313" key="3">
    <source>
        <dbReference type="Proteomes" id="UP001153269"/>
    </source>
</evidence>
<organism evidence="2 3">
    <name type="scientific">Pleuronectes platessa</name>
    <name type="common">European plaice</name>
    <dbReference type="NCBI Taxonomy" id="8262"/>
    <lineage>
        <taxon>Eukaryota</taxon>
        <taxon>Metazoa</taxon>
        <taxon>Chordata</taxon>
        <taxon>Craniata</taxon>
        <taxon>Vertebrata</taxon>
        <taxon>Euteleostomi</taxon>
        <taxon>Actinopterygii</taxon>
        <taxon>Neopterygii</taxon>
        <taxon>Teleostei</taxon>
        <taxon>Neoteleostei</taxon>
        <taxon>Acanthomorphata</taxon>
        <taxon>Carangaria</taxon>
        <taxon>Pleuronectiformes</taxon>
        <taxon>Pleuronectoidei</taxon>
        <taxon>Pleuronectidae</taxon>
        <taxon>Pleuronectes</taxon>
    </lineage>
</organism>
<accession>A0A9N7TN11</accession>
<comment type="caution">
    <text evidence="2">The sequence shown here is derived from an EMBL/GenBank/DDBJ whole genome shotgun (WGS) entry which is preliminary data.</text>
</comment>
<dbReference type="EMBL" id="CADEAL010000182">
    <property type="protein sequence ID" value="CAB1415960.1"/>
    <property type="molecule type" value="Genomic_DNA"/>
</dbReference>
<evidence type="ECO:0000256" key="1">
    <source>
        <dbReference type="SAM" id="MobiDB-lite"/>
    </source>
</evidence>
<reference evidence="2" key="1">
    <citation type="submission" date="2020-03" db="EMBL/GenBank/DDBJ databases">
        <authorList>
            <person name="Weist P."/>
        </authorList>
    </citation>
    <scope>NUCLEOTIDE SEQUENCE</scope>
</reference>
<feature type="compositionally biased region" description="Basic residues" evidence="1">
    <location>
        <begin position="80"/>
        <end position="89"/>
    </location>
</feature>
<dbReference type="Proteomes" id="UP001153269">
    <property type="component" value="Unassembled WGS sequence"/>
</dbReference>
<name>A0A9N7TN11_PLEPL</name>
<proteinExistence type="predicted"/>
<protein>
    <submittedName>
        <fullName evidence="2">Uncharacterized protein</fullName>
    </submittedName>
</protein>
<feature type="region of interest" description="Disordered" evidence="1">
    <location>
        <begin position="1"/>
        <end position="57"/>
    </location>
</feature>
<feature type="region of interest" description="Disordered" evidence="1">
    <location>
        <begin position="71"/>
        <end position="92"/>
    </location>
</feature>
<gene>
    <name evidence="2" type="ORF">PLEPLA_LOCUS3679</name>
</gene>